<dbReference type="GO" id="GO:0051231">
    <property type="term" value="P:spindle elongation"/>
    <property type="evidence" value="ECO:0007669"/>
    <property type="project" value="TreeGrafter"/>
</dbReference>
<dbReference type="GO" id="GO:0005876">
    <property type="term" value="C:spindle microtubule"/>
    <property type="evidence" value="ECO:0007669"/>
    <property type="project" value="TreeGrafter"/>
</dbReference>
<dbReference type="Proteomes" id="UP001153712">
    <property type="component" value="Chromosome 1"/>
</dbReference>
<dbReference type="PANTHER" id="PTHR47970">
    <property type="entry name" value="KINESIN-LIKE PROTEIN KIF11"/>
    <property type="match status" value="1"/>
</dbReference>
<comment type="subcellular location">
    <subcellularLocation>
        <location evidence="1">Cytoplasm</location>
        <location evidence="1">Cytoskeleton</location>
    </subcellularLocation>
</comment>
<dbReference type="AlphaFoldDB" id="A0A9N9TGX5"/>
<dbReference type="GO" id="GO:0005524">
    <property type="term" value="F:ATP binding"/>
    <property type="evidence" value="ECO:0007669"/>
    <property type="project" value="UniProtKB-UniRule"/>
</dbReference>
<dbReference type="Gene3D" id="3.40.850.10">
    <property type="entry name" value="Kinesin motor domain"/>
    <property type="match status" value="1"/>
</dbReference>
<dbReference type="GO" id="GO:0008017">
    <property type="term" value="F:microtubule binding"/>
    <property type="evidence" value="ECO:0007669"/>
    <property type="project" value="InterPro"/>
</dbReference>
<dbReference type="EMBL" id="OU900094">
    <property type="protein sequence ID" value="CAG9854948.1"/>
    <property type="molecule type" value="Genomic_DNA"/>
</dbReference>
<evidence type="ECO:0000256" key="10">
    <source>
        <dbReference type="RuleBase" id="RU000394"/>
    </source>
</evidence>
<accession>A0A9N9TGX5</accession>
<dbReference type="GO" id="GO:0007018">
    <property type="term" value="P:microtubule-based movement"/>
    <property type="evidence" value="ECO:0007669"/>
    <property type="project" value="InterPro"/>
</dbReference>
<dbReference type="PROSITE" id="PS00411">
    <property type="entry name" value="KINESIN_MOTOR_1"/>
    <property type="match status" value="1"/>
</dbReference>
<evidence type="ECO:0000259" key="12">
    <source>
        <dbReference type="PROSITE" id="PS50067"/>
    </source>
</evidence>
<dbReference type="SMART" id="SM00129">
    <property type="entry name" value="KISc"/>
    <property type="match status" value="1"/>
</dbReference>
<keyword evidence="4 9" id="KW-0547">Nucleotide-binding</keyword>
<evidence type="ECO:0000256" key="4">
    <source>
        <dbReference type="ARBA" id="ARBA00022741"/>
    </source>
</evidence>
<evidence type="ECO:0000256" key="7">
    <source>
        <dbReference type="ARBA" id="ARBA00023212"/>
    </source>
</evidence>
<keyword evidence="7" id="KW-0206">Cytoskeleton</keyword>
<evidence type="ECO:0000256" key="2">
    <source>
        <dbReference type="ARBA" id="ARBA00022490"/>
    </source>
</evidence>
<keyword evidence="11" id="KW-0175">Coiled coil</keyword>
<dbReference type="OrthoDB" id="3176171at2759"/>
<evidence type="ECO:0000256" key="1">
    <source>
        <dbReference type="ARBA" id="ARBA00004245"/>
    </source>
</evidence>
<dbReference type="Pfam" id="PF00225">
    <property type="entry name" value="Kinesin"/>
    <property type="match status" value="1"/>
</dbReference>
<evidence type="ECO:0000256" key="6">
    <source>
        <dbReference type="ARBA" id="ARBA00023175"/>
    </source>
</evidence>
<keyword evidence="3 10" id="KW-0493">Microtubule</keyword>
<dbReference type="PANTHER" id="PTHR47970:SF12">
    <property type="entry name" value="KINESIN FAMILY MEMBER 11"/>
    <property type="match status" value="1"/>
</dbReference>
<dbReference type="InterPro" id="IPR027417">
    <property type="entry name" value="P-loop_NTPase"/>
</dbReference>
<evidence type="ECO:0000256" key="11">
    <source>
        <dbReference type="SAM" id="Coils"/>
    </source>
</evidence>
<sequence length="915" mass="103968">MLNSKKRSSAASTQNVKVVVRIRPLNPQELDDHVKPILKTHTHKDLFLKEKKYTFDRVFKSSASQPALYNNVIAPLIPDVVEGYNCTVFTYGQTGTGKTYTMTGDKCNLQNNWKQDPDAGIIPRAAFHIFDELNNRANYNTTNVTISYIELYNEEIRDLLSDDQGFNVLQVFSDVKGNVTIPGLKEFTVDSGEEACKLLQKGILKRQMAPTLMNHQSSRSHTVFTITVNTQESTDSGDDIIKTGKIKLVDLAGNENIARSGCKDMRATELANINRSLLTLGRVIHSLADKSQKHVPYRDSKLTRILQDSLGGCTKTVIIATVSPAHAYYEITQSTLDYATRARDITNTPLINEKLTKHQIIEELTSEIERLQKDLDAARSGTGFYVDKENYQRVLDAVMAITGEPLTLSEMANRKVERIKSLEVVLQSKIKHFEETVIQCKRHKEELETAKAHLKEKDNLIEQEMYLSKWYEDQTMQKLEEAQHLLQTTKQLNSEKEILLAKLENMFALNTTNDTVIKQAVVKANNMCDKLEKGESARIGLMQKKCNLIKDDLLSLPKTVQNSTDSLKANSKSCDTKIRERKKILLSGVQQSFDAIRNSAVISGTVIADYDRHLNEFNNSICQLADNCKNTTKSFLDETMTELKRTKASHDDILYSWEKDMLTSIQEDENHIITLKKRREEDKNHLATIMKRLEEDENQIITFRKRIEKNKILLNNIKKPKDTFLNMEINVNMSYAKSAKVLDNSIGLPDLIESHKNNVQNFLTTVKEFDSKLSDLASFIDDECETLTKYSMNELTESILDSCNDMQNDLEDKVKNLINDISLIIDSTNVQSESFKKFAMGIKQTLQEQIMDKSIKPRHEGNTPMRNSTSVPLKIKDVTPRDALLAKFKEIVKDQLEKNDVEIDDDSSSSASSDF</sequence>
<feature type="coiled-coil region" evidence="11">
    <location>
        <begin position="437"/>
        <end position="506"/>
    </location>
</feature>
<evidence type="ECO:0000256" key="5">
    <source>
        <dbReference type="ARBA" id="ARBA00022840"/>
    </source>
</evidence>
<organism evidence="13 14">
    <name type="scientific">Phyllotreta striolata</name>
    <name type="common">Striped flea beetle</name>
    <name type="synonym">Crioceris striolata</name>
    <dbReference type="NCBI Taxonomy" id="444603"/>
    <lineage>
        <taxon>Eukaryota</taxon>
        <taxon>Metazoa</taxon>
        <taxon>Ecdysozoa</taxon>
        <taxon>Arthropoda</taxon>
        <taxon>Hexapoda</taxon>
        <taxon>Insecta</taxon>
        <taxon>Pterygota</taxon>
        <taxon>Neoptera</taxon>
        <taxon>Endopterygota</taxon>
        <taxon>Coleoptera</taxon>
        <taxon>Polyphaga</taxon>
        <taxon>Cucujiformia</taxon>
        <taxon>Chrysomeloidea</taxon>
        <taxon>Chrysomelidae</taxon>
        <taxon>Galerucinae</taxon>
        <taxon>Alticini</taxon>
        <taxon>Phyllotreta</taxon>
    </lineage>
</organism>
<comment type="similarity">
    <text evidence="8">Belongs to the TRAFAC class myosin-kinesin ATPase superfamily. Kinesin family. KIN-5/BimC subfamily.</text>
</comment>
<reference evidence="13" key="1">
    <citation type="submission" date="2022-01" db="EMBL/GenBank/DDBJ databases">
        <authorList>
            <person name="King R."/>
        </authorList>
    </citation>
    <scope>NUCLEOTIDE SEQUENCE</scope>
</reference>
<evidence type="ECO:0000256" key="8">
    <source>
        <dbReference type="ARBA" id="ARBA00034704"/>
    </source>
</evidence>
<name>A0A9N9TGX5_PHYSR</name>
<evidence type="ECO:0000256" key="9">
    <source>
        <dbReference type="PROSITE-ProRule" id="PRU00283"/>
    </source>
</evidence>
<dbReference type="InterPro" id="IPR001752">
    <property type="entry name" value="Kinesin_motor_dom"/>
</dbReference>
<evidence type="ECO:0000313" key="14">
    <source>
        <dbReference type="Proteomes" id="UP001153712"/>
    </source>
</evidence>
<feature type="binding site" evidence="9">
    <location>
        <begin position="92"/>
        <end position="99"/>
    </location>
    <ligand>
        <name>ATP</name>
        <dbReference type="ChEBI" id="CHEBI:30616"/>
    </ligand>
</feature>
<feature type="domain" description="Kinesin motor" evidence="12">
    <location>
        <begin position="15"/>
        <end position="345"/>
    </location>
</feature>
<keyword evidence="6 9" id="KW-0505">Motor protein</keyword>
<dbReference type="InterPro" id="IPR019821">
    <property type="entry name" value="Kinesin_motor_CS"/>
</dbReference>
<gene>
    <name evidence="13" type="ORF">PHYEVI_LOCUS1408</name>
</gene>
<protein>
    <recommendedName>
        <fullName evidence="10">Kinesin-like protein</fullName>
    </recommendedName>
</protein>
<dbReference type="InterPro" id="IPR047149">
    <property type="entry name" value="KIF11-like"/>
</dbReference>
<dbReference type="SUPFAM" id="SSF52540">
    <property type="entry name" value="P-loop containing nucleoside triphosphate hydrolases"/>
    <property type="match status" value="1"/>
</dbReference>
<dbReference type="GO" id="GO:0072686">
    <property type="term" value="C:mitotic spindle"/>
    <property type="evidence" value="ECO:0007669"/>
    <property type="project" value="TreeGrafter"/>
</dbReference>
<keyword evidence="14" id="KW-1185">Reference proteome</keyword>
<dbReference type="FunFam" id="3.40.850.10:FF:000019">
    <property type="entry name" value="Kinesin-like protein KIN-5D"/>
    <property type="match status" value="1"/>
</dbReference>
<dbReference type="GO" id="GO:0008574">
    <property type="term" value="F:plus-end-directed microtubule motor activity"/>
    <property type="evidence" value="ECO:0007669"/>
    <property type="project" value="TreeGrafter"/>
</dbReference>
<dbReference type="InterPro" id="IPR036961">
    <property type="entry name" value="Kinesin_motor_dom_sf"/>
</dbReference>
<proteinExistence type="inferred from homology"/>
<dbReference type="GO" id="GO:0090307">
    <property type="term" value="P:mitotic spindle assembly"/>
    <property type="evidence" value="ECO:0007669"/>
    <property type="project" value="TreeGrafter"/>
</dbReference>
<keyword evidence="2" id="KW-0963">Cytoplasm</keyword>
<evidence type="ECO:0000313" key="13">
    <source>
        <dbReference type="EMBL" id="CAG9854948.1"/>
    </source>
</evidence>
<dbReference type="PROSITE" id="PS50067">
    <property type="entry name" value="KINESIN_MOTOR_2"/>
    <property type="match status" value="1"/>
</dbReference>
<dbReference type="PRINTS" id="PR00380">
    <property type="entry name" value="KINESINHEAVY"/>
</dbReference>
<evidence type="ECO:0000256" key="3">
    <source>
        <dbReference type="ARBA" id="ARBA00022701"/>
    </source>
</evidence>
<keyword evidence="5 9" id="KW-0067">ATP-binding</keyword>